<dbReference type="EMBL" id="BDQF01000157">
    <property type="protein sequence ID" value="GAW84177.1"/>
    <property type="molecule type" value="Genomic_DNA"/>
</dbReference>
<keyword evidence="1" id="KW-1133">Transmembrane helix</keyword>
<gene>
    <name evidence="2" type="ORF">PGO_001540</name>
</gene>
<keyword evidence="1" id="KW-0812">Transmembrane</keyword>
<dbReference type="GeneID" id="39744985"/>
<evidence type="ECO:0000313" key="2">
    <source>
        <dbReference type="EMBL" id="GAW84177.1"/>
    </source>
</evidence>
<dbReference type="OrthoDB" id="381509at2759"/>
<organism evidence="2 3">
    <name type="scientific">Plasmodium gonderi</name>
    <dbReference type="NCBI Taxonomy" id="77519"/>
    <lineage>
        <taxon>Eukaryota</taxon>
        <taxon>Sar</taxon>
        <taxon>Alveolata</taxon>
        <taxon>Apicomplexa</taxon>
        <taxon>Aconoidasida</taxon>
        <taxon>Haemosporida</taxon>
        <taxon>Plasmodiidae</taxon>
        <taxon>Plasmodium</taxon>
        <taxon>Plasmodium (Plasmodium)</taxon>
    </lineage>
</organism>
<reference evidence="3" key="1">
    <citation type="submission" date="2017-04" db="EMBL/GenBank/DDBJ databases">
        <title>Plasmodium gonderi genome.</title>
        <authorList>
            <person name="Arisue N."/>
            <person name="Honma H."/>
            <person name="Kawai S."/>
            <person name="Tougan T."/>
            <person name="Tanabe K."/>
            <person name="Horii T."/>
        </authorList>
    </citation>
    <scope>NUCLEOTIDE SEQUENCE [LARGE SCALE GENOMIC DNA]</scope>
    <source>
        <strain evidence="3">ATCC 30045</strain>
    </source>
</reference>
<dbReference type="AlphaFoldDB" id="A0A1Y1JSP7"/>
<keyword evidence="3" id="KW-1185">Reference proteome</keyword>
<protein>
    <submittedName>
        <fullName evidence="2">Variable surface protein</fullName>
    </submittedName>
</protein>
<name>A0A1Y1JSP7_PLAGO</name>
<dbReference type="OMA" id="YSCKRNT"/>
<comment type="caution">
    <text evidence="2">The sequence shown here is derived from an EMBL/GenBank/DDBJ whole genome shotgun (WGS) entry which is preliminary data.</text>
</comment>
<feature type="transmembrane region" description="Helical" evidence="1">
    <location>
        <begin position="154"/>
        <end position="176"/>
    </location>
</feature>
<dbReference type="RefSeq" id="XP_028546766.1">
    <property type="nucleotide sequence ID" value="XM_028690965.1"/>
</dbReference>
<evidence type="ECO:0000256" key="1">
    <source>
        <dbReference type="SAM" id="Phobius"/>
    </source>
</evidence>
<accession>A0A1Y1JSP7</accession>
<proteinExistence type="predicted"/>
<sequence>MLLLNSFYFLYKCKEVRVTNNAGTIESVCKQLTVNVISADAYSDSILSQTKEKDEELFKIGCCLDHYKETSESINKTNLCASLNEWLNAKKKEYLESSKKSDKLTLWDNNIEALWKELQNGDGDKWCSRELNTYEHYNASKRVSTFSLPSLNDILVSVFIPIISTLLVFLIIFNFAKIKRSVHSKVNRKILLRKDVQDAYPLEHNYADFPLDFEDKRINIVYSSK</sequence>
<dbReference type="Proteomes" id="UP000195521">
    <property type="component" value="Unassembled WGS sequence"/>
</dbReference>
<evidence type="ECO:0000313" key="3">
    <source>
        <dbReference type="Proteomes" id="UP000195521"/>
    </source>
</evidence>
<keyword evidence="1" id="KW-0472">Membrane</keyword>